<proteinExistence type="predicted"/>
<dbReference type="AlphaFoldDB" id="A0A418MJ89"/>
<comment type="caution">
    <text evidence="1">The sequence shown here is derived from an EMBL/GenBank/DDBJ whole genome shotgun (WGS) entry which is preliminary data.</text>
</comment>
<dbReference type="EMBL" id="QXED01000001">
    <property type="protein sequence ID" value="RIV27456.1"/>
    <property type="molecule type" value="Genomic_DNA"/>
</dbReference>
<keyword evidence="2" id="KW-1185">Reference proteome</keyword>
<dbReference type="RefSeq" id="WP_119666307.1">
    <property type="nucleotide sequence ID" value="NZ_QXED01000001.1"/>
</dbReference>
<dbReference type="Proteomes" id="UP000283523">
    <property type="component" value="Unassembled WGS sequence"/>
</dbReference>
<dbReference type="OrthoDB" id="964360at2"/>
<organism evidence="1 2">
    <name type="scientific">Fibrisoma montanum</name>
    <dbReference type="NCBI Taxonomy" id="2305895"/>
    <lineage>
        <taxon>Bacteria</taxon>
        <taxon>Pseudomonadati</taxon>
        <taxon>Bacteroidota</taxon>
        <taxon>Cytophagia</taxon>
        <taxon>Cytophagales</taxon>
        <taxon>Spirosomataceae</taxon>
        <taxon>Fibrisoma</taxon>
    </lineage>
</organism>
<accession>A0A418MJ89</accession>
<evidence type="ECO:0000313" key="2">
    <source>
        <dbReference type="Proteomes" id="UP000283523"/>
    </source>
</evidence>
<evidence type="ECO:0000313" key="1">
    <source>
        <dbReference type="EMBL" id="RIV27456.1"/>
    </source>
</evidence>
<sequence>MQFDFRKYHIRSINAADDAERAAINQELKDLYASLSDADKADFNEQLQAFLAREVGRIKSDYESVKGGLSDTGN</sequence>
<name>A0A418MJ89_9BACT</name>
<gene>
    <name evidence="1" type="ORF">DYU11_03885</name>
</gene>
<reference evidence="1 2" key="1">
    <citation type="submission" date="2018-08" db="EMBL/GenBank/DDBJ databases">
        <title>Fibrisoma montanum sp. nov., isolated from Danxia mountain soil.</title>
        <authorList>
            <person name="Huang Y."/>
        </authorList>
    </citation>
    <scope>NUCLEOTIDE SEQUENCE [LARGE SCALE GENOMIC DNA]</scope>
    <source>
        <strain evidence="1 2">HYT19</strain>
    </source>
</reference>
<protein>
    <submittedName>
        <fullName evidence="1">Uncharacterized protein</fullName>
    </submittedName>
</protein>